<dbReference type="PANTHER" id="PTHR43763">
    <property type="entry name" value="XAA-PRO AMINOPEPTIDASE 1"/>
    <property type="match status" value="1"/>
</dbReference>
<dbReference type="InterPro" id="IPR036005">
    <property type="entry name" value="Creatinase/aminopeptidase-like"/>
</dbReference>
<reference evidence="3" key="1">
    <citation type="journal article" date="2021" name="Genome Biol. Evol.">
        <title>The assembled and annotated genome of the fairy-ring fungus Marasmius oreades.</title>
        <authorList>
            <person name="Hiltunen M."/>
            <person name="Ament-Velasquez S.L."/>
            <person name="Johannesson H."/>
        </authorList>
    </citation>
    <scope>NUCLEOTIDE SEQUENCE</scope>
    <source>
        <strain evidence="3">03SP1</strain>
    </source>
</reference>
<evidence type="ECO:0000313" key="3">
    <source>
        <dbReference type="EMBL" id="KAG7095504.1"/>
    </source>
</evidence>
<evidence type="ECO:0000313" key="4">
    <source>
        <dbReference type="Proteomes" id="UP001049176"/>
    </source>
</evidence>
<comment type="caution">
    <text evidence="3">The sequence shown here is derived from an EMBL/GenBank/DDBJ whole genome shotgun (WGS) entry which is preliminary data.</text>
</comment>
<dbReference type="RefSeq" id="XP_043011974.1">
    <property type="nucleotide sequence ID" value="XM_043150884.1"/>
</dbReference>
<dbReference type="InterPro" id="IPR000994">
    <property type="entry name" value="Pept_M24"/>
</dbReference>
<proteinExistence type="predicted"/>
<protein>
    <submittedName>
        <fullName evidence="3">Uncharacterized protein</fullName>
    </submittedName>
</protein>
<name>A0A9P7S4Y8_9AGAR</name>
<dbReference type="InterPro" id="IPR032416">
    <property type="entry name" value="Peptidase_M24_C"/>
</dbReference>
<dbReference type="KEGG" id="more:E1B28_006243"/>
<sequence>MQRLLGKAVFVARRTRLQVGSHKLDWSDTRLHLEHRHGTGHGVGHFLAVHEGPQQIGTRIACNSTPLKAGMTVSNEPGYYDDGKFGIRIENIVLVKEAETPNNFGEKGYLTFEHVTMCPIQTKLVDTKLLTENERQWLNDYNREVWEKVSPLLAEDDRALKWLKKESQAI</sequence>
<dbReference type="EMBL" id="CM032183">
    <property type="protein sequence ID" value="KAG7095504.1"/>
    <property type="molecule type" value="Genomic_DNA"/>
</dbReference>
<dbReference type="Gene3D" id="3.90.230.10">
    <property type="entry name" value="Creatinase/methionine aminopeptidase superfamily"/>
    <property type="match status" value="1"/>
</dbReference>
<dbReference type="OrthoDB" id="9995434at2759"/>
<feature type="domain" description="Peptidase M24 C-terminal" evidence="2">
    <location>
        <begin position="108"/>
        <end position="170"/>
    </location>
</feature>
<dbReference type="Pfam" id="PF16188">
    <property type="entry name" value="Peptidase_M24_C"/>
    <property type="match status" value="1"/>
</dbReference>
<accession>A0A9P7S4Y8</accession>
<organism evidence="3 4">
    <name type="scientific">Marasmius oreades</name>
    <name type="common">fairy-ring Marasmius</name>
    <dbReference type="NCBI Taxonomy" id="181124"/>
    <lineage>
        <taxon>Eukaryota</taxon>
        <taxon>Fungi</taxon>
        <taxon>Dikarya</taxon>
        <taxon>Basidiomycota</taxon>
        <taxon>Agaricomycotina</taxon>
        <taxon>Agaricomycetes</taxon>
        <taxon>Agaricomycetidae</taxon>
        <taxon>Agaricales</taxon>
        <taxon>Marasmiineae</taxon>
        <taxon>Marasmiaceae</taxon>
        <taxon>Marasmius</taxon>
    </lineage>
</organism>
<keyword evidence="4" id="KW-1185">Reference proteome</keyword>
<dbReference type="Proteomes" id="UP001049176">
    <property type="component" value="Chromosome 3"/>
</dbReference>
<evidence type="ECO:0000259" key="1">
    <source>
        <dbReference type="Pfam" id="PF00557"/>
    </source>
</evidence>
<evidence type="ECO:0000259" key="2">
    <source>
        <dbReference type="Pfam" id="PF16188"/>
    </source>
</evidence>
<gene>
    <name evidence="3" type="ORF">E1B28_006243</name>
</gene>
<dbReference type="AlphaFoldDB" id="A0A9P7S4Y8"/>
<dbReference type="Pfam" id="PF00557">
    <property type="entry name" value="Peptidase_M24"/>
    <property type="match status" value="1"/>
</dbReference>
<dbReference type="SUPFAM" id="SSF55920">
    <property type="entry name" value="Creatinase/aminopeptidase"/>
    <property type="match status" value="1"/>
</dbReference>
<feature type="domain" description="Peptidase M24" evidence="1">
    <location>
        <begin position="34"/>
        <end position="97"/>
    </location>
</feature>
<dbReference type="InterPro" id="IPR050422">
    <property type="entry name" value="X-Pro_aminopeptidase_P"/>
</dbReference>
<dbReference type="GeneID" id="66075319"/>
<dbReference type="PANTHER" id="PTHR43763:SF6">
    <property type="entry name" value="XAA-PRO AMINOPEPTIDASE 1"/>
    <property type="match status" value="1"/>
</dbReference>